<dbReference type="Pfam" id="PF13700">
    <property type="entry name" value="DUF4158"/>
    <property type="match status" value="1"/>
</dbReference>
<dbReference type="InterPro" id="IPR002513">
    <property type="entry name" value="Tn3_Tnp_DDE_dom"/>
</dbReference>
<evidence type="ECO:0000313" key="3">
    <source>
        <dbReference type="EMBL" id="RDY27523.1"/>
    </source>
</evidence>
<dbReference type="RefSeq" id="WP_094369107.1">
    <property type="nucleotide sequence ID" value="NZ_NOJY02000012.1"/>
</dbReference>
<gene>
    <name evidence="3" type="ORF">CHL78_008635</name>
</gene>
<comment type="caution">
    <text evidence="3">The sequence shown here is derived from an EMBL/GenBank/DDBJ whole genome shotgun (WGS) entry which is preliminary data.</text>
</comment>
<evidence type="ECO:0000313" key="4">
    <source>
        <dbReference type="Proteomes" id="UP000215694"/>
    </source>
</evidence>
<evidence type="ECO:0000259" key="1">
    <source>
        <dbReference type="Pfam" id="PF01526"/>
    </source>
</evidence>
<accession>A0A371J483</accession>
<reference evidence="3 4" key="1">
    <citation type="journal article" date="2017" name="Genome Announc.">
        <title>Draft Genome Sequence of Romboutsia weinsteinii sp. nov. Strain CCRI-19649(T) Isolated from Surface Water.</title>
        <authorList>
            <person name="Maheux A.F."/>
            <person name="Boudreau D.K."/>
            <person name="Berube E."/>
            <person name="Boissinot M."/>
            <person name="Cantin P."/>
            <person name="Raymond F."/>
            <person name="Corbeil J."/>
            <person name="Omar R.F."/>
            <person name="Bergeron M.G."/>
        </authorList>
    </citation>
    <scope>NUCLEOTIDE SEQUENCE [LARGE SCALE GENOMIC DNA]</scope>
    <source>
        <strain evidence="3 4">CCRI-19649</strain>
    </source>
</reference>
<feature type="domain" description="Tn3 transposase DDE" evidence="1">
    <location>
        <begin position="529"/>
        <end position="904"/>
    </location>
</feature>
<dbReference type="OrthoDB" id="3538665at2"/>
<dbReference type="Proteomes" id="UP000215694">
    <property type="component" value="Unassembled WGS sequence"/>
</dbReference>
<dbReference type="InterPro" id="IPR025296">
    <property type="entry name" value="DUF4158"/>
</dbReference>
<dbReference type="GO" id="GO:0006313">
    <property type="term" value="P:DNA transposition"/>
    <property type="evidence" value="ECO:0007669"/>
    <property type="project" value="InterPro"/>
</dbReference>
<organism evidence="3 4">
    <name type="scientific">Romboutsia weinsteinii</name>
    <dbReference type="NCBI Taxonomy" id="2020949"/>
    <lineage>
        <taxon>Bacteria</taxon>
        <taxon>Bacillati</taxon>
        <taxon>Bacillota</taxon>
        <taxon>Clostridia</taxon>
        <taxon>Peptostreptococcales</taxon>
        <taxon>Peptostreptococcaceae</taxon>
        <taxon>Romboutsia</taxon>
    </lineage>
</organism>
<evidence type="ECO:0000259" key="2">
    <source>
        <dbReference type="Pfam" id="PF13700"/>
    </source>
</evidence>
<sequence>MNYRYVLLSKNERDRIVNTFFSDENIIYDFSLTTEEIERINTFRKPYNSIGYALQYLFLKNRGISILNHQELISSKVIDYVAEQLNKNPQRLDKYWINRTSTYRNLKEICELLGYSKFDFNEDIESELFSIVISTSSKYEMAKGFIDALISRKLILPNISTIEEMISRKIIECDEFIYKQIYSQIKDKSQLDKLFLAESNGISTFSRIKGASVNVSSNGVKTLLKLIKEINEYGEIVDLSFLNDSKILYFNSEIQKSHMARINRFTDEYKKYSYLSMFLYFKKKEFMDMAIEVVSEHIHQIKKRSKRKAQEHNAKSQSIYKLEREKTREMLSKLLNIDTLEAFKQYQDEFIKDFKDELENSINELDEVDFLVKSYKSIDYLSELLDIIEFDSNTKPELIEFIRNFRNSKTRKNIKIDISCFDSKWQKNIKKYEYSKNIVGITVASAIRDSVRSGDLFVRESKKYNSLDHYLIESTDTVNSNQAFNFLNNLKQSFDIPRKFELDREIEQDEKSNFSDKIYSYMPNISMPEMIYEVHSWNNFLEDFKGYHSNKLEKQKSLIASLLADGHNIGFPKISIASGIDEFILRRASDYYLNYENISRAQKTLVNYHYSLDIVKNWGDGKASSSDGMRVPINSKTIYADYNTHYGNRGGGIYRHVSDQYTPYYVQILEGRDSNHVLDGLLYHDTDLDIYEHSTDTAGYTEQMFALTYLLGFKFKPRIKNLTQQQLYAFESFQTKEIKIKKINEKTILDNYSEVMRLVESIRCGKVKASLILQKINSYNRDNGVAKGLKEIGRIIKTKYIIDYYSDGDLRKEVQKILNKGESINSVARIIFFGKQGRLNVSKIERQLEKVSCLNILLSVLIIWNSRYLEKIYDLVKNEPWFNEEEFKRVSPLGTSHVNFLGRYILEDTTISTKDGLRDLEIKDQEL</sequence>
<dbReference type="GO" id="GO:0004803">
    <property type="term" value="F:transposase activity"/>
    <property type="evidence" value="ECO:0007669"/>
    <property type="project" value="InterPro"/>
</dbReference>
<feature type="domain" description="DUF4158" evidence="2">
    <location>
        <begin position="8"/>
        <end position="168"/>
    </location>
</feature>
<protein>
    <submittedName>
        <fullName evidence="3">DUF4158 domain-containing protein</fullName>
    </submittedName>
</protein>
<keyword evidence="4" id="KW-1185">Reference proteome</keyword>
<name>A0A371J483_9FIRM</name>
<dbReference type="AlphaFoldDB" id="A0A371J483"/>
<dbReference type="EMBL" id="NOJY02000012">
    <property type="protein sequence ID" value="RDY27523.1"/>
    <property type="molecule type" value="Genomic_DNA"/>
</dbReference>
<proteinExistence type="predicted"/>
<dbReference type="Pfam" id="PF01526">
    <property type="entry name" value="DDE_Tnp_Tn3"/>
    <property type="match status" value="1"/>
</dbReference>